<dbReference type="InterPro" id="IPR011993">
    <property type="entry name" value="PH-like_dom_sf"/>
</dbReference>
<organism evidence="3 4">
    <name type="scientific">Amphibalanus amphitrite</name>
    <name type="common">Striped barnacle</name>
    <name type="synonym">Balanus amphitrite</name>
    <dbReference type="NCBI Taxonomy" id="1232801"/>
    <lineage>
        <taxon>Eukaryota</taxon>
        <taxon>Metazoa</taxon>
        <taxon>Ecdysozoa</taxon>
        <taxon>Arthropoda</taxon>
        <taxon>Crustacea</taxon>
        <taxon>Multicrustacea</taxon>
        <taxon>Cirripedia</taxon>
        <taxon>Thoracica</taxon>
        <taxon>Thoracicalcarea</taxon>
        <taxon>Balanomorpha</taxon>
        <taxon>Balanoidea</taxon>
        <taxon>Balanidae</taxon>
        <taxon>Amphibalaninae</taxon>
        <taxon>Amphibalanus</taxon>
    </lineage>
</organism>
<accession>A0A6A4X632</accession>
<dbReference type="Pfam" id="PF09380">
    <property type="entry name" value="FERM_C"/>
    <property type="match status" value="1"/>
</dbReference>
<dbReference type="SUPFAM" id="SSF50729">
    <property type="entry name" value="PH domain-like"/>
    <property type="match status" value="1"/>
</dbReference>
<dbReference type="PANTHER" id="PTHR13429:SF5">
    <property type="entry name" value="PROTEIN EXPANDED"/>
    <property type="match status" value="1"/>
</dbReference>
<protein>
    <submittedName>
        <fullName evidence="3">Protein expanded</fullName>
    </submittedName>
</protein>
<dbReference type="GO" id="GO:0035332">
    <property type="term" value="P:positive regulation of hippo signaling"/>
    <property type="evidence" value="ECO:0007669"/>
    <property type="project" value="TreeGrafter"/>
</dbReference>
<dbReference type="SMART" id="SM01196">
    <property type="entry name" value="FERM_C"/>
    <property type="match status" value="1"/>
</dbReference>
<dbReference type="GO" id="GO:0098592">
    <property type="term" value="C:cytoplasmic side of apical plasma membrane"/>
    <property type="evidence" value="ECO:0007669"/>
    <property type="project" value="TreeGrafter"/>
</dbReference>
<sequence length="576" mass="62916">MLIARLGVDAILSAMPAVHRENANMAAGEAEMAYIREASSMEAPHNLHIYRLKRRKSDTNGSVLLGICPNGIELYQEERNNSRKLMASFVWTNISKLSFEKKKFEISALTQKFTFYTNNDEKSKHLFHLCKQIHLFTQSVKERLAALRQRTEDERRSLGGSLQYTGGLHSGWEYLHKSGKSIDQRVSVISNTSSNTTSGIVSDRTVQSLDESDDDIHLETLVSSAPAESVESGMDSLTRSLSQLDAASLRSSQKSPAVGTIVTTPGTFPRKTTVSDTLDTDSDYVQVPYDRLGQFRLPEPTGGVAMETVTTVTPFCLAQSCQTADAEEAPPPPPAAPAAPRVVSVPAASAPPSTEAPARFITTKPMVTVFRAHVTPAVTQSARYAGVPARPRVTTAAAAPARPKPLSVHPEALLRSLSHEAGLVIGARRYDPWSRRRRPRHPLGRPGPGWPTVYINQVTRSQIEQFQRQLLSDADYVIYPLKDPAISRQEYVDARHCSLVAGGPPAGLPPPPPYRAPHTAAHYRSSPNVAGPYASTTLVPSTGRAIRLSLPAWRRTLAPLRRSLSGWMVCVAPNTT</sequence>
<dbReference type="Proteomes" id="UP000440578">
    <property type="component" value="Unassembled WGS sequence"/>
</dbReference>
<evidence type="ECO:0000313" key="4">
    <source>
        <dbReference type="Proteomes" id="UP000440578"/>
    </source>
</evidence>
<dbReference type="InterPro" id="IPR018980">
    <property type="entry name" value="FERM_PH-like_C"/>
</dbReference>
<reference evidence="3 4" key="1">
    <citation type="submission" date="2019-07" db="EMBL/GenBank/DDBJ databases">
        <title>Draft genome assembly of a fouling barnacle, Amphibalanus amphitrite (Darwin, 1854): The first reference genome for Thecostraca.</title>
        <authorList>
            <person name="Kim W."/>
        </authorList>
    </citation>
    <scope>NUCLEOTIDE SEQUENCE [LARGE SCALE GENOMIC DNA]</scope>
    <source>
        <strain evidence="3">SNU_AA5</strain>
        <tissue evidence="3">Soma without cirri and trophi</tissue>
    </source>
</reference>
<gene>
    <name evidence="3" type="primary">ex_2</name>
    <name evidence="3" type="ORF">FJT64_001832</name>
</gene>
<comment type="caution">
    <text evidence="3">The sequence shown here is derived from an EMBL/GenBank/DDBJ whole genome shotgun (WGS) entry which is preliminary data.</text>
</comment>
<evidence type="ECO:0000256" key="1">
    <source>
        <dbReference type="SAM" id="MobiDB-lite"/>
    </source>
</evidence>
<dbReference type="EMBL" id="VIIS01000237">
    <property type="protein sequence ID" value="KAF0311474.1"/>
    <property type="molecule type" value="Genomic_DNA"/>
</dbReference>
<proteinExistence type="predicted"/>
<keyword evidence="4" id="KW-1185">Reference proteome</keyword>
<dbReference type="InterPro" id="IPR047145">
    <property type="entry name" value="FRMD6-like"/>
</dbReference>
<feature type="region of interest" description="Disordered" evidence="1">
    <location>
        <begin position="323"/>
        <end position="354"/>
    </location>
</feature>
<evidence type="ECO:0000313" key="3">
    <source>
        <dbReference type="EMBL" id="KAF0311474.1"/>
    </source>
</evidence>
<evidence type="ECO:0000259" key="2">
    <source>
        <dbReference type="PROSITE" id="PS50057"/>
    </source>
</evidence>
<dbReference type="PROSITE" id="PS50057">
    <property type="entry name" value="FERM_3"/>
    <property type="match status" value="1"/>
</dbReference>
<dbReference type="Gene3D" id="2.30.29.30">
    <property type="entry name" value="Pleckstrin-homology domain (PH domain)/Phosphotyrosine-binding domain (PTB)"/>
    <property type="match status" value="1"/>
</dbReference>
<dbReference type="PANTHER" id="PTHR13429">
    <property type="entry name" value="FERM DOMAIN (PROTEIN4.1-EZRIN-RADIXIN-MOESIN) FAMILY"/>
    <property type="match status" value="1"/>
</dbReference>
<dbReference type="InterPro" id="IPR000299">
    <property type="entry name" value="FERM_domain"/>
</dbReference>
<name>A0A6A4X632_AMPAM</name>
<feature type="compositionally biased region" description="Low complexity" evidence="1">
    <location>
        <begin position="338"/>
        <end position="354"/>
    </location>
</feature>
<dbReference type="AlphaFoldDB" id="A0A6A4X632"/>
<feature type="domain" description="FERM" evidence="2">
    <location>
        <begin position="1"/>
        <end position="141"/>
    </location>
</feature>
<dbReference type="OrthoDB" id="5957665at2759"/>